<dbReference type="AlphaFoldDB" id="A0A9W6FEJ7"/>
<comment type="caution">
    <text evidence="1">The sequence shown here is derived from an EMBL/GenBank/DDBJ whole genome shotgun (WGS) entry which is preliminary data.</text>
</comment>
<reference evidence="1" key="3">
    <citation type="journal article" date="2023" name="Int. J. Syst. Evol. Microbiol.">
        <title>Sellimonas catena sp. nov., isolated from human faeces.</title>
        <authorList>
            <person name="Hisatomi A."/>
            <person name="Ohkuma M."/>
            <person name="Sakamoto M."/>
        </authorList>
    </citation>
    <scope>NUCLEOTIDE SEQUENCE</scope>
    <source>
        <strain evidence="1">18CBH55</strain>
    </source>
</reference>
<reference evidence="1" key="1">
    <citation type="submission" date="2022-11" db="EMBL/GenBank/DDBJ databases">
        <title>Draft genome sequence of Sellimonas catena strain 18CBH55.</title>
        <authorList>
            <person name="Atsushi H."/>
            <person name="Moriya O."/>
            <person name="Mitsuo S."/>
        </authorList>
    </citation>
    <scope>NUCLEOTIDE SEQUENCE</scope>
    <source>
        <strain evidence="1">18CBH55</strain>
    </source>
</reference>
<accession>A0A9W6FEJ7</accession>
<name>A0A9W6FEJ7_9FIRM</name>
<evidence type="ECO:0008006" key="3">
    <source>
        <dbReference type="Google" id="ProtNLM"/>
    </source>
</evidence>
<organism evidence="1 2">
    <name type="scientific">Sellimonas catena</name>
    <dbReference type="NCBI Taxonomy" id="2994035"/>
    <lineage>
        <taxon>Bacteria</taxon>
        <taxon>Bacillati</taxon>
        <taxon>Bacillota</taxon>
        <taxon>Clostridia</taxon>
        <taxon>Lachnospirales</taxon>
        <taxon>Lachnospiraceae</taxon>
        <taxon>Sellimonas</taxon>
    </lineage>
</organism>
<protein>
    <recommendedName>
        <fullName evidence="3">Sucrose-6-phosphate hydrolase</fullName>
    </recommendedName>
</protein>
<evidence type="ECO:0000313" key="1">
    <source>
        <dbReference type="EMBL" id="GLG88941.1"/>
    </source>
</evidence>
<dbReference type="EMBL" id="BSCH01000002">
    <property type="protein sequence ID" value="GLG88941.1"/>
    <property type="molecule type" value="Genomic_DNA"/>
</dbReference>
<dbReference type="Proteomes" id="UP001145094">
    <property type="component" value="Unassembled WGS sequence"/>
</dbReference>
<reference evidence="1" key="2">
    <citation type="submission" date="2022-11" db="EMBL/GenBank/DDBJ databases">
        <title>Draft genome sequence of Sellimonas catena strain 18CBH55.</title>
        <authorList>
            <person name="Hisatomi A."/>
            <person name="Ohkuma M."/>
            <person name="Sakamoto M."/>
        </authorList>
    </citation>
    <scope>NUCLEOTIDE SEQUENCE</scope>
    <source>
        <strain evidence="1">18CBH55</strain>
    </source>
</reference>
<gene>
    <name evidence="1" type="ORF">Selli2_03670</name>
</gene>
<evidence type="ECO:0000313" key="2">
    <source>
        <dbReference type="Proteomes" id="UP001145094"/>
    </source>
</evidence>
<sequence length="65" mass="7659">MTNAYIYLDTYILQQDMRIRLPKAILSNMEVEKGKTQFDIFLDVTNNTILMKIHVDNERENPNAI</sequence>
<proteinExistence type="predicted"/>
<dbReference type="RefSeq" id="WP_281844367.1">
    <property type="nucleotide sequence ID" value="NZ_BSCH01000002.1"/>
</dbReference>